<dbReference type="RefSeq" id="WP_017229295.1">
    <property type="nucleotide sequence ID" value="NZ_JARJLM010000396.1"/>
</dbReference>
<proteinExistence type="predicted"/>
<sequence>MNRRLIHFLLLPALLCASLAAAAGPSPEAADNAGCEGLLAVVRRSLEEEIVSACPAAAPASISAPAPACAAQQEPLRAIVDFIGQRRAADADECDTLLEVNKRLRSLPPKI</sequence>
<evidence type="ECO:0000256" key="1">
    <source>
        <dbReference type="SAM" id="SignalP"/>
    </source>
</evidence>
<name>A0ABT6ATY2_9BURK</name>
<accession>A0ABT6ATY2</accession>
<keyword evidence="3" id="KW-1185">Reference proteome</keyword>
<feature type="chain" id="PRO_5046941393" description="Secreted protein" evidence="1">
    <location>
        <begin position="23"/>
        <end position="111"/>
    </location>
</feature>
<comment type="caution">
    <text evidence="2">The sequence shown here is derived from an EMBL/GenBank/DDBJ whole genome shotgun (WGS) entry which is preliminary data.</text>
</comment>
<reference evidence="2 3" key="1">
    <citation type="submission" date="2023-03" db="EMBL/GenBank/DDBJ databases">
        <title>Draft assemblies of triclosan tolerant bacteria isolated from returned activated sludge.</title>
        <authorList>
            <person name="Van Hamelsveld S."/>
        </authorList>
    </citation>
    <scope>NUCLEOTIDE SEQUENCE [LARGE SCALE GENOMIC DNA]</scope>
    <source>
        <strain evidence="2 3">GW210010_S58</strain>
    </source>
</reference>
<dbReference type="Proteomes" id="UP001216674">
    <property type="component" value="Unassembled WGS sequence"/>
</dbReference>
<evidence type="ECO:0000313" key="3">
    <source>
        <dbReference type="Proteomes" id="UP001216674"/>
    </source>
</evidence>
<protein>
    <recommendedName>
        <fullName evidence="4">Secreted protein</fullName>
    </recommendedName>
</protein>
<evidence type="ECO:0000313" key="2">
    <source>
        <dbReference type="EMBL" id="MDF3835929.1"/>
    </source>
</evidence>
<evidence type="ECO:0008006" key="4">
    <source>
        <dbReference type="Google" id="ProtNLM"/>
    </source>
</evidence>
<dbReference type="EMBL" id="JARJLM010000396">
    <property type="protein sequence ID" value="MDF3835929.1"/>
    <property type="molecule type" value="Genomic_DNA"/>
</dbReference>
<gene>
    <name evidence="2" type="ORF">P3W85_23690</name>
</gene>
<feature type="signal peptide" evidence="1">
    <location>
        <begin position="1"/>
        <end position="22"/>
    </location>
</feature>
<organism evidence="2 3">
    <name type="scientific">Cupriavidus basilensis</name>
    <dbReference type="NCBI Taxonomy" id="68895"/>
    <lineage>
        <taxon>Bacteria</taxon>
        <taxon>Pseudomonadati</taxon>
        <taxon>Pseudomonadota</taxon>
        <taxon>Betaproteobacteria</taxon>
        <taxon>Burkholderiales</taxon>
        <taxon>Burkholderiaceae</taxon>
        <taxon>Cupriavidus</taxon>
    </lineage>
</organism>
<keyword evidence="1" id="KW-0732">Signal</keyword>